<gene>
    <name evidence="2" type="ORF">J7I42_15130</name>
</gene>
<dbReference type="SUPFAM" id="SSF53474">
    <property type="entry name" value="alpha/beta-Hydrolases"/>
    <property type="match status" value="1"/>
</dbReference>
<keyword evidence="1" id="KW-0732">Signal</keyword>
<dbReference type="Gene3D" id="3.40.50.1820">
    <property type="entry name" value="alpha/beta hydrolase"/>
    <property type="match status" value="1"/>
</dbReference>
<evidence type="ECO:0008006" key="4">
    <source>
        <dbReference type="Google" id="ProtNLM"/>
    </source>
</evidence>
<proteinExistence type="predicted"/>
<dbReference type="InterPro" id="IPR029058">
    <property type="entry name" value="AB_hydrolase_fold"/>
</dbReference>
<reference evidence="2 3" key="1">
    <citation type="submission" date="2021-03" db="EMBL/GenBank/DDBJ databases">
        <title>Assistant Professor.</title>
        <authorList>
            <person name="Huq M.A."/>
        </authorList>
    </citation>
    <scope>NUCLEOTIDE SEQUENCE [LARGE SCALE GENOMIC DNA]</scope>
    <source>
        <strain evidence="2 3">MAH-29</strain>
    </source>
</reference>
<name>A0ABS3YV21_9BACT</name>
<keyword evidence="3" id="KW-1185">Reference proteome</keyword>
<feature type="chain" id="PRO_5045402730" description="Esterase" evidence="1">
    <location>
        <begin position="20"/>
        <end position="471"/>
    </location>
</feature>
<sequence length="471" mass="51147">MMKIPTCTGLLLAAFCAHACANNPTTASEHPVKDGVVEAAPAPLDSFAIGKVIDTVACRADGSQTYAVYIPSTGGKKALTVIYFFDPHASGSLPLNKYKALADKYGFLLIGSNNSKNGNDWNVTDAIWQILEDDTRKRFNINAERIYTAGFSGGAKAAGFAALNHPEIKGVIANGAGLPDGADASNYAFSFTGITGEGDMNMTELVAISSELNKTTTPHRLLFFNGKHEWAPEKTMDIAFAGLQFDAMRNKQLPVDETLIKSFAANSKKTVESFINANDLVKAAAECALASNLLKNLSADAGWFSNKAASLTAMAAYKQQAQAQQQLLQREQQIKAHYAQQFNGGDMVYWTKEIADLQTKAKASTAEGAMYQRLLAYLSLAFYSFSNQLVGNHRDVGAEYYVNLYKMVDPANSEAWYFSAILHARLNDLAAVEADLLKAVACGFNDKARLHSQADFVERGIDFAKIEKDMK</sequence>
<accession>A0ABS3YV21</accession>
<feature type="signal peptide" evidence="1">
    <location>
        <begin position="1"/>
        <end position="19"/>
    </location>
</feature>
<evidence type="ECO:0000256" key="1">
    <source>
        <dbReference type="SAM" id="SignalP"/>
    </source>
</evidence>
<comment type="caution">
    <text evidence="2">The sequence shown here is derived from an EMBL/GenBank/DDBJ whole genome shotgun (WGS) entry which is preliminary data.</text>
</comment>
<evidence type="ECO:0000313" key="3">
    <source>
        <dbReference type="Proteomes" id="UP000677244"/>
    </source>
</evidence>
<dbReference type="Proteomes" id="UP000677244">
    <property type="component" value="Unassembled WGS sequence"/>
</dbReference>
<dbReference type="RefSeq" id="WP_209139667.1">
    <property type="nucleotide sequence ID" value="NZ_JAGHKO010000004.1"/>
</dbReference>
<protein>
    <recommendedName>
        <fullName evidence="4">Esterase</fullName>
    </recommendedName>
</protein>
<evidence type="ECO:0000313" key="2">
    <source>
        <dbReference type="EMBL" id="MBO9201613.1"/>
    </source>
</evidence>
<dbReference type="EMBL" id="JAGHKO010000004">
    <property type="protein sequence ID" value="MBO9201613.1"/>
    <property type="molecule type" value="Genomic_DNA"/>
</dbReference>
<organism evidence="2 3">
    <name type="scientific">Niastella soli</name>
    <dbReference type="NCBI Taxonomy" id="2821487"/>
    <lineage>
        <taxon>Bacteria</taxon>
        <taxon>Pseudomonadati</taxon>
        <taxon>Bacteroidota</taxon>
        <taxon>Chitinophagia</taxon>
        <taxon>Chitinophagales</taxon>
        <taxon>Chitinophagaceae</taxon>
        <taxon>Niastella</taxon>
    </lineage>
</organism>